<dbReference type="PANTHER" id="PTHR31071:SF7">
    <property type="entry name" value="OS04G0382800 PROTEIN"/>
    <property type="match status" value="1"/>
</dbReference>
<dbReference type="InterPro" id="IPR043424">
    <property type="entry name" value="BLT-like"/>
</dbReference>
<name>A0A8J5C3Z2_ZINOF</name>
<sequence>MPRYRPSCSSSTSMLRNYRIKRPVLVAKRRRSTTPVSSWRVNNRPSRLTQVITETSWYRSLEGTARDTQVTVSARKLANAFHALSFISSPITDKNQRERDFPSNMEIRNHQSKFNPSRSPITEVGDHGSRNYNRICNEASEANPMELQRCFPGIVSGSKKCLKDLRSFLVSSKKLLKMLIRFGGIDKQLSPVVSLATAVSCKLDQALVRVDQFVLEKNSANDEIRYLLKEHATRRHKEQERVRTPLKSVIDELELEKKLRRAERMNKRLEVELMQTKTLLAKTVQELKNERKTKEIFETSYEILKRVVEDKNHVEKLKKESAEALELGEKEMLQPAAEWREEKVHMKLSEAKCQFEQKNSAANRLRYEPEAFLAAKGKEKLASVQTDVANYKENDCHRITNRSDIDEEDGREHNNGTESEVSDSHSTELDINSSYNRSNAWVADKGEDRSALTNEKNKLIDKNFTGNSRALGPRNKISDGYWIALPHGLAFKRVWFRHVGVVPLLRRVTRRVTASGTYCTGAWWRSYRSFDLRVFLMGSIPANTKLTVKGCIFNLEMRVIAASAWTSGGNFPEFSSEDRGPLMMVTP</sequence>
<evidence type="ECO:0000256" key="2">
    <source>
        <dbReference type="SAM" id="MobiDB-lite"/>
    </source>
</evidence>
<evidence type="ECO:0000313" key="4">
    <source>
        <dbReference type="Proteomes" id="UP000734854"/>
    </source>
</evidence>
<keyword evidence="4" id="KW-1185">Reference proteome</keyword>
<feature type="region of interest" description="Disordered" evidence="2">
    <location>
        <begin position="399"/>
        <end position="431"/>
    </location>
</feature>
<dbReference type="Proteomes" id="UP000734854">
    <property type="component" value="Unassembled WGS sequence"/>
</dbReference>
<evidence type="ECO:0000313" key="3">
    <source>
        <dbReference type="EMBL" id="KAG6471870.1"/>
    </source>
</evidence>
<protein>
    <submittedName>
        <fullName evidence="3">Uncharacterized protein</fullName>
    </submittedName>
</protein>
<reference evidence="3 4" key="1">
    <citation type="submission" date="2020-08" db="EMBL/GenBank/DDBJ databases">
        <title>Plant Genome Project.</title>
        <authorList>
            <person name="Zhang R.-G."/>
        </authorList>
    </citation>
    <scope>NUCLEOTIDE SEQUENCE [LARGE SCALE GENOMIC DNA]</scope>
    <source>
        <tissue evidence="3">Rhizome</tissue>
    </source>
</reference>
<organism evidence="3 4">
    <name type="scientific">Zingiber officinale</name>
    <name type="common">Ginger</name>
    <name type="synonym">Amomum zingiber</name>
    <dbReference type="NCBI Taxonomy" id="94328"/>
    <lineage>
        <taxon>Eukaryota</taxon>
        <taxon>Viridiplantae</taxon>
        <taxon>Streptophyta</taxon>
        <taxon>Embryophyta</taxon>
        <taxon>Tracheophyta</taxon>
        <taxon>Spermatophyta</taxon>
        <taxon>Magnoliopsida</taxon>
        <taxon>Liliopsida</taxon>
        <taxon>Zingiberales</taxon>
        <taxon>Zingiberaceae</taxon>
        <taxon>Zingiber</taxon>
    </lineage>
</organism>
<feature type="compositionally biased region" description="Basic and acidic residues" evidence="2">
    <location>
        <begin position="399"/>
        <end position="415"/>
    </location>
</feature>
<keyword evidence="1" id="KW-0175">Coiled coil</keyword>
<feature type="coiled-coil region" evidence="1">
    <location>
        <begin position="252"/>
        <end position="286"/>
    </location>
</feature>
<dbReference type="AlphaFoldDB" id="A0A8J5C3Z2"/>
<dbReference type="EMBL" id="JACMSC010000020">
    <property type="protein sequence ID" value="KAG6471870.1"/>
    <property type="molecule type" value="Genomic_DNA"/>
</dbReference>
<evidence type="ECO:0000256" key="1">
    <source>
        <dbReference type="SAM" id="Coils"/>
    </source>
</evidence>
<dbReference type="PANTHER" id="PTHR31071">
    <property type="entry name" value="GB|AAF24581.1"/>
    <property type="match status" value="1"/>
</dbReference>
<gene>
    <name evidence="3" type="ORF">ZIOFF_069317</name>
</gene>
<comment type="caution">
    <text evidence="3">The sequence shown here is derived from an EMBL/GenBank/DDBJ whole genome shotgun (WGS) entry which is preliminary data.</text>
</comment>
<accession>A0A8J5C3Z2</accession>
<proteinExistence type="predicted"/>